<name>X0X4Y0_9ZZZZ</name>
<comment type="caution">
    <text evidence="4">The sequence shown here is derived from an EMBL/GenBank/DDBJ whole genome shotgun (WGS) entry which is preliminary data.</text>
</comment>
<protein>
    <recommendedName>
        <fullName evidence="3">TsaA-like domain-containing protein</fullName>
    </recommendedName>
</protein>
<dbReference type="NCBIfam" id="TIGR00104">
    <property type="entry name" value="tRNA_TsaA"/>
    <property type="match status" value="1"/>
</dbReference>
<dbReference type="AlphaFoldDB" id="X0X4Y0"/>
<dbReference type="CDD" id="cd09281">
    <property type="entry name" value="UPF0066"/>
    <property type="match status" value="1"/>
</dbReference>
<proteinExistence type="inferred from homology"/>
<evidence type="ECO:0000256" key="1">
    <source>
        <dbReference type="ARBA" id="ARBA00022691"/>
    </source>
</evidence>
<evidence type="ECO:0000313" key="4">
    <source>
        <dbReference type="EMBL" id="GAG38304.1"/>
    </source>
</evidence>
<comment type="similarity">
    <text evidence="2">Belongs to the tRNA methyltransferase O family.</text>
</comment>
<accession>X0X4Y0</accession>
<sequence length="146" mass="16960">MALLESVMVQTIGYVKNSLGRRPYNKWRDTESELIINEEYQEALYRLDEFSHIEVIFYLHEVDKEFRTRIHPTGNLEYPLMGAFATRTPNRPSRIALTTCKLLSVEGNILRVKGLDAYDGSPVLDIKPYSGKHVENLKVPQWIHRV</sequence>
<evidence type="ECO:0000256" key="2">
    <source>
        <dbReference type="ARBA" id="ARBA00033753"/>
    </source>
</evidence>
<dbReference type="PROSITE" id="PS51668">
    <property type="entry name" value="TSAA_2"/>
    <property type="match status" value="1"/>
</dbReference>
<dbReference type="InterPro" id="IPR040372">
    <property type="entry name" value="YaeB-like"/>
</dbReference>
<dbReference type="InterPro" id="IPR036413">
    <property type="entry name" value="YaeB-like_sf"/>
</dbReference>
<dbReference type="InterPro" id="IPR036414">
    <property type="entry name" value="YaeB_N_sf"/>
</dbReference>
<dbReference type="EMBL" id="BARS01040674">
    <property type="protein sequence ID" value="GAG38304.1"/>
    <property type="molecule type" value="Genomic_DNA"/>
</dbReference>
<feature type="domain" description="TsaA-like" evidence="3">
    <location>
        <begin position="9"/>
        <end position="138"/>
    </location>
</feature>
<dbReference type="InterPro" id="IPR023370">
    <property type="entry name" value="TrmO-like_N"/>
</dbReference>
<keyword evidence="1" id="KW-0949">S-adenosyl-L-methionine</keyword>
<organism evidence="4">
    <name type="scientific">marine sediment metagenome</name>
    <dbReference type="NCBI Taxonomy" id="412755"/>
    <lineage>
        <taxon>unclassified sequences</taxon>
        <taxon>metagenomes</taxon>
        <taxon>ecological metagenomes</taxon>
    </lineage>
</organism>
<dbReference type="Gene3D" id="2.40.30.70">
    <property type="entry name" value="YaeB-like"/>
    <property type="match status" value="1"/>
</dbReference>
<dbReference type="PANTHER" id="PTHR12818:SF0">
    <property type="entry name" value="TRNA (ADENINE(37)-N6)-METHYLTRANSFERASE"/>
    <property type="match status" value="1"/>
</dbReference>
<dbReference type="SUPFAM" id="SSF118196">
    <property type="entry name" value="YaeB-like"/>
    <property type="match status" value="1"/>
</dbReference>
<gene>
    <name evidence="4" type="ORF">S01H1_61969</name>
</gene>
<dbReference type="PANTHER" id="PTHR12818">
    <property type="entry name" value="TRNA (ADENINE(37)-N6)-METHYLTRANSFERASE"/>
    <property type="match status" value="1"/>
</dbReference>
<reference evidence="4" key="1">
    <citation type="journal article" date="2014" name="Front. Microbiol.">
        <title>High frequency of phylogenetically diverse reductive dehalogenase-homologous genes in deep subseafloor sedimentary metagenomes.</title>
        <authorList>
            <person name="Kawai M."/>
            <person name="Futagami T."/>
            <person name="Toyoda A."/>
            <person name="Takaki Y."/>
            <person name="Nishi S."/>
            <person name="Hori S."/>
            <person name="Arai W."/>
            <person name="Tsubouchi T."/>
            <person name="Morono Y."/>
            <person name="Uchiyama I."/>
            <person name="Ito T."/>
            <person name="Fujiyama A."/>
            <person name="Inagaki F."/>
            <person name="Takami H."/>
        </authorList>
    </citation>
    <scope>NUCLEOTIDE SEQUENCE</scope>
    <source>
        <strain evidence="4">Expedition CK06-06</strain>
    </source>
</reference>
<dbReference type="Pfam" id="PF01980">
    <property type="entry name" value="TrmO_N"/>
    <property type="match status" value="1"/>
</dbReference>
<evidence type="ECO:0000259" key="3">
    <source>
        <dbReference type="PROSITE" id="PS51668"/>
    </source>
</evidence>